<evidence type="ECO:0000256" key="5">
    <source>
        <dbReference type="ARBA" id="ARBA00022692"/>
    </source>
</evidence>
<sequence length="336" mass="35212">MNQLFSPAFRRSGLLWGMLLLVLLTICSMFIGTRAISPATTWQALVHFDPRNSEHLLVHYLRVPRTLLGLVVGVALGAAGAVMQALTRNPLADPGLLGVNAGATLASVMAIAFLGLSDINQYIWFALGGAALTGGAVCALGGLRGNNPVRMVLAGAALSIVMLALTQLITVNSDEAVFDQFRHWVVGSLQGRGYAVLLPVSLLVLTGVVLALILATALDTLALGLDLGKSLGVNPLRIWLLAALSIVLLAGSATAAAGPIGFIGLTAPHFARAFSGADHRWLLPWAMLISAILVIAADTLGRLVGYPGEVSVGIMVALLGGPVFIWLVRRWKRVQA</sequence>
<organism evidence="9 10">
    <name type="scientific">Pantoea coffeiphila</name>
    <dbReference type="NCBI Taxonomy" id="1465635"/>
    <lineage>
        <taxon>Bacteria</taxon>
        <taxon>Pseudomonadati</taxon>
        <taxon>Pseudomonadota</taxon>
        <taxon>Gammaproteobacteria</taxon>
        <taxon>Enterobacterales</taxon>
        <taxon>Erwiniaceae</taxon>
        <taxon>Pantoea</taxon>
    </lineage>
</organism>
<dbReference type="GO" id="GO:0005886">
    <property type="term" value="C:plasma membrane"/>
    <property type="evidence" value="ECO:0007669"/>
    <property type="project" value="UniProtKB-SubCell"/>
</dbReference>
<feature type="transmembrane region" description="Helical" evidence="8">
    <location>
        <begin position="238"/>
        <end position="262"/>
    </location>
</feature>
<dbReference type="CDD" id="cd06550">
    <property type="entry name" value="TM_ABC_iron-siderophores_like"/>
    <property type="match status" value="1"/>
</dbReference>
<evidence type="ECO:0000313" key="10">
    <source>
        <dbReference type="Proteomes" id="UP000239181"/>
    </source>
</evidence>
<evidence type="ECO:0000256" key="1">
    <source>
        <dbReference type="ARBA" id="ARBA00004651"/>
    </source>
</evidence>
<dbReference type="SUPFAM" id="SSF81345">
    <property type="entry name" value="ABC transporter involved in vitamin B12 uptake, BtuC"/>
    <property type="match status" value="1"/>
</dbReference>
<keyword evidence="7 8" id="KW-0472">Membrane</keyword>
<evidence type="ECO:0000256" key="7">
    <source>
        <dbReference type="ARBA" id="ARBA00023136"/>
    </source>
</evidence>
<dbReference type="GO" id="GO:0022857">
    <property type="term" value="F:transmembrane transporter activity"/>
    <property type="evidence" value="ECO:0007669"/>
    <property type="project" value="InterPro"/>
</dbReference>
<dbReference type="InterPro" id="IPR000522">
    <property type="entry name" value="ABC_transptr_permease_BtuC"/>
</dbReference>
<feature type="transmembrane region" description="Helical" evidence="8">
    <location>
        <begin position="14"/>
        <end position="32"/>
    </location>
</feature>
<feature type="transmembrane region" description="Helical" evidence="8">
    <location>
        <begin position="149"/>
        <end position="172"/>
    </location>
</feature>
<keyword evidence="3" id="KW-0813">Transport</keyword>
<dbReference type="Pfam" id="PF01032">
    <property type="entry name" value="FecCD"/>
    <property type="match status" value="1"/>
</dbReference>
<protein>
    <submittedName>
        <fullName evidence="9">Fe(3+)-siderophore ABC transporter permease</fullName>
    </submittedName>
</protein>
<keyword evidence="6 8" id="KW-1133">Transmembrane helix</keyword>
<dbReference type="OrthoDB" id="9055647at2"/>
<keyword evidence="4" id="KW-1003">Cell membrane</keyword>
<dbReference type="RefSeq" id="WP_105593677.1">
    <property type="nucleotide sequence ID" value="NZ_PDET01000010.1"/>
</dbReference>
<accession>A0A2S9I9Z1</accession>
<feature type="transmembrane region" description="Helical" evidence="8">
    <location>
        <begin position="310"/>
        <end position="328"/>
    </location>
</feature>
<dbReference type="InterPro" id="IPR037294">
    <property type="entry name" value="ABC_BtuC-like"/>
</dbReference>
<comment type="similarity">
    <text evidence="2">Belongs to the binding-protein-dependent transport system permease family. FecCD subfamily.</text>
</comment>
<keyword evidence="10" id="KW-1185">Reference proteome</keyword>
<dbReference type="PANTHER" id="PTHR30472:SF1">
    <property type="entry name" value="FE(3+) DICITRATE TRANSPORT SYSTEM PERMEASE PROTEIN FECC-RELATED"/>
    <property type="match status" value="1"/>
</dbReference>
<evidence type="ECO:0000256" key="2">
    <source>
        <dbReference type="ARBA" id="ARBA00007935"/>
    </source>
</evidence>
<keyword evidence="5 8" id="KW-0812">Transmembrane</keyword>
<dbReference type="PANTHER" id="PTHR30472">
    <property type="entry name" value="FERRIC ENTEROBACTIN TRANSPORT SYSTEM PERMEASE PROTEIN"/>
    <property type="match status" value="1"/>
</dbReference>
<feature type="transmembrane region" description="Helical" evidence="8">
    <location>
        <begin position="98"/>
        <end position="116"/>
    </location>
</feature>
<evidence type="ECO:0000313" key="9">
    <source>
        <dbReference type="EMBL" id="PRD14613.1"/>
    </source>
</evidence>
<evidence type="ECO:0000256" key="6">
    <source>
        <dbReference type="ARBA" id="ARBA00022989"/>
    </source>
</evidence>
<evidence type="ECO:0000256" key="3">
    <source>
        <dbReference type="ARBA" id="ARBA00022448"/>
    </source>
</evidence>
<feature type="transmembrane region" description="Helical" evidence="8">
    <location>
        <begin position="67"/>
        <end position="86"/>
    </location>
</feature>
<proteinExistence type="inferred from homology"/>
<dbReference type="FunFam" id="1.10.3470.10:FF:000001">
    <property type="entry name" value="Vitamin B12 ABC transporter permease BtuC"/>
    <property type="match status" value="1"/>
</dbReference>
<comment type="subcellular location">
    <subcellularLocation>
        <location evidence="1">Cell membrane</location>
        <topology evidence="1">Multi-pass membrane protein</topology>
    </subcellularLocation>
</comment>
<comment type="caution">
    <text evidence="9">The sequence shown here is derived from an EMBL/GenBank/DDBJ whole genome shotgun (WGS) entry which is preliminary data.</text>
</comment>
<evidence type="ECO:0000256" key="8">
    <source>
        <dbReference type="SAM" id="Phobius"/>
    </source>
</evidence>
<feature type="transmembrane region" description="Helical" evidence="8">
    <location>
        <begin position="123"/>
        <end position="143"/>
    </location>
</feature>
<dbReference type="Gene3D" id="1.10.3470.10">
    <property type="entry name" value="ABC transporter involved in vitamin B12 uptake, BtuC"/>
    <property type="match status" value="1"/>
</dbReference>
<dbReference type="EMBL" id="PDET01000010">
    <property type="protein sequence ID" value="PRD14613.1"/>
    <property type="molecule type" value="Genomic_DNA"/>
</dbReference>
<feature type="transmembrane region" description="Helical" evidence="8">
    <location>
        <begin position="282"/>
        <end position="304"/>
    </location>
</feature>
<dbReference type="Proteomes" id="UP000239181">
    <property type="component" value="Unassembled WGS sequence"/>
</dbReference>
<gene>
    <name evidence="9" type="ORF">CQW29_15720</name>
</gene>
<dbReference type="AlphaFoldDB" id="A0A2S9I9Z1"/>
<dbReference type="GO" id="GO:0033214">
    <property type="term" value="P:siderophore-iron import into cell"/>
    <property type="evidence" value="ECO:0007669"/>
    <property type="project" value="TreeGrafter"/>
</dbReference>
<name>A0A2S9I9Z1_9GAMM</name>
<evidence type="ECO:0000256" key="4">
    <source>
        <dbReference type="ARBA" id="ARBA00022475"/>
    </source>
</evidence>
<feature type="transmembrane region" description="Helical" evidence="8">
    <location>
        <begin position="193"/>
        <end position="218"/>
    </location>
</feature>
<reference evidence="9 10" key="1">
    <citation type="submission" date="2017-10" db="EMBL/GenBank/DDBJ databases">
        <title>Draft genome of two endophytic bacteria isolated from 'guarana' Paullinia cupana (Mart.) Ducke.</title>
        <authorList>
            <person name="Siqueira K.A."/>
            <person name="Liotti R.G."/>
            <person name="Mendes T.A."/>
            <person name="Soares M.A."/>
        </authorList>
    </citation>
    <scope>NUCLEOTIDE SEQUENCE [LARGE SCALE GENOMIC DNA]</scope>
    <source>
        <strain evidence="9 10">342</strain>
    </source>
</reference>